<sequence length="1015" mass="115369">MSQEEHLIQLFNELSNQSSQNIGVVTNEIQEFMKNQDSIFLLYQISSTNDNPTIRRCSMIFMRQYLKPISDNVDKIESDKLTYLIPLKEKLLNMLVNEPIPQLKNSICDIIEVYAVIIISISTWPELYQFAINILQDSNQHLLALYLMYCIYPVYTLNMSEEDENIFFFPYSTLAVSSLMSENDEVRIQAIDCVSSIIWEIKSDDDVLQFPNLMEILKTASERAVLQYSNGIECAKLFSSLFETVFYDRFTQYNQYLPAFCEFALNVMQNPGISLDIKIKCHQILNEGPRVIPEYFTEKLNLYLSATLELSVNVCEFDREMPDYQFCHAFLCSLSSNLSDDDNENFYGTFIQYVNSLFQKSTPASIQVALFSLSCIVQACSDSILEEPDLIVEIMMKGIQSEDLFIIDASNDLLLSLIENVSACLSNNLDDIVKVYATKLNDLQFLQTLSSLLAYSDHPPSDLHPLINILLQLLSSQNNSINSFKSDIVQCIKNSISHASVDESLYQMIAPHLIALINQDPTLINDVFDCFGSLLVISPSSIMNDVQTIMQIVFANGTQNQGCANTLLAFIENLPISMAPFIDSTIQFCSSILSKDVNEFISNNDIFEINEDGDFDERLAKLANSRCPAIKMMSYLMPNETYVEYAVSMLKSILKREQFDSATSIVNSAQSLFQSKIDPSKLLSTLFYQLYNQEDSMIAAEMISAIDALISAYPSRYIAENAKEISQLILKTMNEDIFCFLTQESKQSVEEKIMQPLFMLLNHFIEALGPNFVELLPIFQEKLCGLSKGKSRNLRGYATEMLAQVAVTLQSLDILQVSLSSIMLNIKLKHVYLRINIFNAFRIVLRNMELWKEHEHLLAIINQIQNSAREVLLPILSSVVCGNSESKELFESAAALWARCVIAFNWSELSPKDAASVFSKVDSLFDNDDGKSVDLAELLFLYSNDQNSWNFVSPFAVKIAIRIFIQSEWNFQRTPKAILEFAKNILVNNEDTAKLILINVGFNERKQKIITDRLN</sequence>
<reference evidence="1 2" key="1">
    <citation type="submission" date="2024-04" db="EMBL/GenBank/DDBJ databases">
        <title>Tritrichomonas musculus Genome.</title>
        <authorList>
            <person name="Alves-Ferreira E."/>
            <person name="Grigg M."/>
            <person name="Lorenzi H."/>
            <person name="Galac M."/>
        </authorList>
    </citation>
    <scope>NUCLEOTIDE SEQUENCE [LARGE SCALE GENOMIC DNA]</scope>
    <source>
        <strain evidence="1 2">EAF2021</strain>
    </source>
</reference>
<dbReference type="Proteomes" id="UP001470230">
    <property type="component" value="Unassembled WGS sequence"/>
</dbReference>
<dbReference type="EMBL" id="JAPFFF010000015">
    <property type="protein sequence ID" value="KAK8866287.1"/>
    <property type="molecule type" value="Genomic_DNA"/>
</dbReference>
<evidence type="ECO:0000313" key="2">
    <source>
        <dbReference type="Proteomes" id="UP001470230"/>
    </source>
</evidence>
<dbReference type="InterPro" id="IPR011989">
    <property type="entry name" value="ARM-like"/>
</dbReference>
<organism evidence="1 2">
    <name type="scientific">Tritrichomonas musculus</name>
    <dbReference type="NCBI Taxonomy" id="1915356"/>
    <lineage>
        <taxon>Eukaryota</taxon>
        <taxon>Metamonada</taxon>
        <taxon>Parabasalia</taxon>
        <taxon>Tritrichomonadida</taxon>
        <taxon>Tritrichomonadidae</taxon>
        <taxon>Tritrichomonas</taxon>
    </lineage>
</organism>
<evidence type="ECO:0000313" key="1">
    <source>
        <dbReference type="EMBL" id="KAK8866287.1"/>
    </source>
</evidence>
<dbReference type="Gene3D" id="1.25.10.10">
    <property type="entry name" value="Leucine-rich Repeat Variant"/>
    <property type="match status" value="1"/>
</dbReference>
<dbReference type="InterPro" id="IPR016024">
    <property type="entry name" value="ARM-type_fold"/>
</dbReference>
<gene>
    <name evidence="1" type="ORF">M9Y10_009247</name>
</gene>
<proteinExistence type="predicted"/>
<evidence type="ECO:0008006" key="3">
    <source>
        <dbReference type="Google" id="ProtNLM"/>
    </source>
</evidence>
<comment type="caution">
    <text evidence="1">The sequence shown here is derived from an EMBL/GenBank/DDBJ whole genome shotgun (WGS) entry which is preliminary data.</text>
</comment>
<dbReference type="SUPFAM" id="SSF48371">
    <property type="entry name" value="ARM repeat"/>
    <property type="match status" value="2"/>
</dbReference>
<protein>
    <recommendedName>
        <fullName evidence="3">Importin N-terminal domain-containing protein</fullName>
    </recommendedName>
</protein>
<accession>A0ABR2IN19</accession>
<name>A0ABR2IN19_9EUKA</name>
<keyword evidence="2" id="KW-1185">Reference proteome</keyword>